<accession>A0A086TCT5</accession>
<evidence type="ECO:0000259" key="1">
    <source>
        <dbReference type="Pfam" id="PF01814"/>
    </source>
</evidence>
<dbReference type="Pfam" id="PF01814">
    <property type="entry name" value="Hemerythrin"/>
    <property type="match status" value="1"/>
</dbReference>
<sequence>MATSTPSVVADGPFKLISSAKSGDKKDAPAKGARVMAAEMSIVHNCLIRGINAIYLQAPNVSARGTSKDKLDFANFAWQWCVSLEEHHESEEQLFFPEMEELTGVPGLMDGNVEEHKLFHHGFEDVMAYLGRVKGGEEDLDGDRLRGMIDGFMPTLREHLEREIDTLTALDEYADKCDWPTWFKGKADKMMMEKMSSASFRTDQLPLTMTLHDKTFEGGVWESFPPVPWLLHVALRWLFLNTHKDWWRFAPCDYYSLPQEMPFA</sequence>
<evidence type="ECO:0000313" key="2">
    <source>
        <dbReference type="EMBL" id="KFH47167.1"/>
    </source>
</evidence>
<dbReference type="Gene3D" id="1.20.120.520">
    <property type="entry name" value="nmb1532 protein domain like"/>
    <property type="match status" value="1"/>
</dbReference>
<dbReference type="Proteomes" id="UP000029964">
    <property type="component" value="Unassembled WGS sequence"/>
</dbReference>
<dbReference type="EMBL" id="JPKY01000012">
    <property type="protein sequence ID" value="KFH47167.1"/>
    <property type="molecule type" value="Genomic_DNA"/>
</dbReference>
<keyword evidence="3" id="KW-1185">Reference proteome</keyword>
<protein>
    <recommendedName>
        <fullName evidence="1">Hemerythrin-like domain-containing protein</fullName>
    </recommendedName>
</protein>
<organism evidence="2 3">
    <name type="scientific">Hapsidospora chrysogenum (strain ATCC 11550 / CBS 779.69 / DSM 880 / IAM 14645 / JCM 23072 / IMI 49137)</name>
    <name type="common">Acremonium chrysogenum</name>
    <dbReference type="NCBI Taxonomy" id="857340"/>
    <lineage>
        <taxon>Eukaryota</taxon>
        <taxon>Fungi</taxon>
        <taxon>Dikarya</taxon>
        <taxon>Ascomycota</taxon>
        <taxon>Pezizomycotina</taxon>
        <taxon>Sordariomycetes</taxon>
        <taxon>Hypocreomycetidae</taxon>
        <taxon>Hypocreales</taxon>
        <taxon>Bionectriaceae</taxon>
        <taxon>Hapsidospora</taxon>
    </lineage>
</organism>
<dbReference type="STRING" id="857340.A0A086TCT5"/>
<name>A0A086TCT5_HAPC1</name>
<dbReference type="HOGENOM" id="CLU_066708_0_0_1"/>
<feature type="domain" description="Hemerythrin-like" evidence="1">
    <location>
        <begin position="44"/>
        <end position="167"/>
    </location>
</feature>
<evidence type="ECO:0000313" key="3">
    <source>
        <dbReference type="Proteomes" id="UP000029964"/>
    </source>
</evidence>
<comment type="caution">
    <text evidence="2">The sequence shown here is derived from an EMBL/GenBank/DDBJ whole genome shotgun (WGS) entry which is preliminary data.</text>
</comment>
<gene>
    <name evidence="2" type="ORF">ACRE_019750</name>
</gene>
<dbReference type="PANTHER" id="PTHR38048">
    <property type="entry name" value="EXPRESSED PROTEIN"/>
    <property type="match status" value="1"/>
</dbReference>
<reference evidence="3" key="1">
    <citation type="journal article" date="2014" name="Genome Announc.">
        <title>Genome sequence and annotation of Acremonium chrysogenum, producer of the beta-lactam antibiotic cephalosporin C.</title>
        <authorList>
            <person name="Terfehr D."/>
            <person name="Dahlmann T.A."/>
            <person name="Specht T."/>
            <person name="Zadra I."/>
            <person name="Kuernsteiner H."/>
            <person name="Kueck U."/>
        </authorList>
    </citation>
    <scope>NUCLEOTIDE SEQUENCE [LARGE SCALE GENOMIC DNA]</scope>
    <source>
        <strain evidence="3">ATCC 11550 / CBS 779.69 / DSM 880 / IAM 14645 / JCM 23072 / IMI 49137</strain>
    </source>
</reference>
<dbReference type="AlphaFoldDB" id="A0A086TCT5"/>
<dbReference type="OrthoDB" id="58416at2759"/>
<dbReference type="PANTHER" id="PTHR38048:SF2">
    <property type="entry name" value="HEMERYTHRIN-LIKE DOMAIN-CONTAINING PROTEIN"/>
    <property type="match status" value="1"/>
</dbReference>
<dbReference type="InterPro" id="IPR053206">
    <property type="entry name" value="Dimeric_xanthone_biosynth"/>
</dbReference>
<dbReference type="InterPro" id="IPR012312">
    <property type="entry name" value="Hemerythrin-like"/>
</dbReference>
<proteinExistence type="predicted"/>